<dbReference type="eggNOG" id="ENOG5033D9N">
    <property type="taxonomic scope" value="Bacteria"/>
</dbReference>
<dbReference type="RefSeq" id="WP_021708720.1">
    <property type="nucleotide sequence ID" value="NZ_BAOB01000419.1"/>
</dbReference>
<evidence type="ECO:0000259" key="1">
    <source>
        <dbReference type="Pfam" id="PF16778"/>
    </source>
</evidence>
<sequence length="109" mass="12524">MTYTIKTLTDAHGETLYNVPAEPEILMKMGFNAQQAVEMCHAAEQEARWAHIRAERDSTLSQTDFTQVGDAPMTEDKQREFATYRQALRDLPQQFSNPNEVIWPPRPTL</sequence>
<evidence type="ECO:0000313" key="3">
    <source>
        <dbReference type="Proteomes" id="UP000016567"/>
    </source>
</evidence>
<name>U3ANR6_9VIBR</name>
<dbReference type="STRING" id="1219077.VAZ01S_017_00370"/>
<dbReference type="EMBL" id="BATL01000017">
    <property type="protein sequence ID" value="GAD74942.1"/>
    <property type="molecule type" value="Genomic_DNA"/>
</dbReference>
<comment type="caution">
    <text evidence="2">The sequence shown here is derived from an EMBL/GenBank/DDBJ whole genome shotgun (WGS) entry which is preliminary data.</text>
</comment>
<evidence type="ECO:0000313" key="2">
    <source>
        <dbReference type="EMBL" id="GAD74942.1"/>
    </source>
</evidence>
<dbReference type="InterPro" id="IPR031893">
    <property type="entry name" value="Phage_tail_APC"/>
</dbReference>
<dbReference type="Proteomes" id="UP000016567">
    <property type="component" value="Unassembled WGS sequence"/>
</dbReference>
<dbReference type="OrthoDB" id="1685143at2"/>
<dbReference type="Gene3D" id="6.10.140.1310">
    <property type="match status" value="1"/>
</dbReference>
<organism evidence="2 3">
    <name type="scientific">Vibrio azureus NBRC 104587</name>
    <dbReference type="NCBI Taxonomy" id="1219077"/>
    <lineage>
        <taxon>Bacteria</taxon>
        <taxon>Pseudomonadati</taxon>
        <taxon>Pseudomonadota</taxon>
        <taxon>Gammaproteobacteria</taxon>
        <taxon>Vibrionales</taxon>
        <taxon>Vibrionaceae</taxon>
        <taxon>Vibrio</taxon>
    </lineage>
</organism>
<keyword evidence="3" id="KW-1185">Reference proteome</keyword>
<feature type="domain" description="Phage tail assembly chaperone-like" evidence="1">
    <location>
        <begin position="50"/>
        <end position="107"/>
    </location>
</feature>
<accession>U3ANR6</accession>
<dbReference type="AlphaFoldDB" id="U3ANR6"/>
<proteinExistence type="predicted"/>
<reference evidence="2 3" key="1">
    <citation type="submission" date="2013-09" db="EMBL/GenBank/DDBJ databases">
        <title>Whole genome shotgun sequence of Vibrio azureus NBRC 104587.</title>
        <authorList>
            <person name="Isaki S."/>
            <person name="Hosoyama A."/>
            <person name="Numata M."/>
            <person name="Hashimoto M."/>
            <person name="Hosoyama Y."/>
            <person name="Tsuchikane K."/>
            <person name="Noguchi M."/>
            <person name="Hirakata S."/>
            <person name="Ichikawa N."/>
            <person name="Ohji S."/>
            <person name="Yamazoe A."/>
            <person name="Fujita N."/>
        </authorList>
    </citation>
    <scope>NUCLEOTIDE SEQUENCE [LARGE SCALE GENOMIC DNA]</scope>
    <source>
        <strain evidence="2 3">NBRC 104587</strain>
    </source>
</reference>
<gene>
    <name evidence="2" type="ORF">VAZ01S_017_00370</name>
</gene>
<protein>
    <recommendedName>
        <fullName evidence="1">Phage tail assembly chaperone-like domain-containing protein</fullName>
    </recommendedName>
</protein>
<dbReference type="Pfam" id="PF16778">
    <property type="entry name" value="Phage_tail_APC"/>
    <property type="match status" value="1"/>
</dbReference>